<keyword evidence="2" id="KW-0472">Membrane</keyword>
<protein>
    <recommendedName>
        <fullName evidence="5">DUF2993 domain-containing protein</fullName>
    </recommendedName>
</protein>
<reference evidence="3 4" key="1">
    <citation type="submission" date="2023-10" db="EMBL/GenBank/DDBJ databases">
        <title>Microbacterium xanthum sp. nov., isolated from seaweed.</title>
        <authorList>
            <person name="Lee S.D."/>
        </authorList>
    </citation>
    <scope>NUCLEOTIDE SEQUENCE [LARGE SCALE GENOMIC DNA]</scope>
    <source>
        <strain evidence="3 4">KCTC 19124</strain>
    </source>
</reference>
<evidence type="ECO:0000313" key="4">
    <source>
        <dbReference type="Proteomes" id="UP001291912"/>
    </source>
</evidence>
<organism evidence="3 4">
    <name type="scientific">Microbacterium aquimaris</name>
    <dbReference type="NCBI Taxonomy" id="459816"/>
    <lineage>
        <taxon>Bacteria</taxon>
        <taxon>Bacillati</taxon>
        <taxon>Actinomycetota</taxon>
        <taxon>Actinomycetes</taxon>
        <taxon>Micrococcales</taxon>
        <taxon>Microbacteriaceae</taxon>
        <taxon>Microbacterium</taxon>
    </lineage>
</organism>
<feature type="region of interest" description="Disordered" evidence="1">
    <location>
        <begin position="1"/>
        <end position="37"/>
    </location>
</feature>
<name>A0ABU5N413_9MICO</name>
<dbReference type="Proteomes" id="UP001291912">
    <property type="component" value="Unassembled WGS sequence"/>
</dbReference>
<comment type="caution">
    <text evidence="3">The sequence shown here is derived from an EMBL/GenBank/DDBJ whole genome shotgun (WGS) entry which is preliminary data.</text>
</comment>
<gene>
    <name evidence="3" type="ORF">R2Q92_03080</name>
</gene>
<feature type="transmembrane region" description="Helical" evidence="2">
    <location>
        <begin position="44"/>
        <end position="66"/>
    </location>
</feature>
<evidence type="ECO:0008006" key="5">
    <source>
        <dbReference type="Google" id="ProtNLM"/>
    </source>
</evidence>
<accession>A0ABU5N413</accession>
<sequence length="376" mass="39120">MDRGATDAAPEATRVPPVPDAPATRRSRTVSPPPKRDRRLGRDLTVIALITTVVLGALVAAGVIVYRELYSPSAFVRHYLHLLHENRAAEALALPGVAIDTADLEAAGLDIPDSDALLRAAAMSSLTDIEIISEQTAGELTDVTARFDAGGVTGTVTFEVEHTGWIGIAPTWSFATSPLAVIDLAVDGSMAFSVNGFDIDKRQVSPDGVDADPTAPISMLVFSPGLYSVSVDTAIAATPGVAVLSDAPLTEVPVTVSAQPTEEFVAVVQERVEEFLASCATQEVLQPTACPFGYTVDDRIVGLPSWSIASQPTVSVEPDGAGWKIPATAAVAHIDVQIQSLFDGSIRDVSEDVPFAVTGTITVLPDGTASIVVGGG</sequence>
<keyword evidence="2" id="KW-1133">Transmembrane helix</keyword>
<evidence type="ECO:0000313" key="3">
    <source>
        <dbReference type="EMBL" id="MDZ8160803.1"/>
    </source>
</evidence>
<dbReference type="EMBL" id="JAWJYN010000001">
    <property type="protein sequence ID" value="MDZ8160803.1"/>
    <property type="molecule type" value="Genomic_DNA"/>
</dbReference>
<dbReference type="RefSeq" id="WP_322597506.1">
    <property type="nucleotide sequence ID" value="NZ_BAAAPT010000001.1"/>
</dbReference>
<keyword evidence="4" id="KW-1185">Reference proteome</keyword>
<proteinExistence type="predicted"/>
<evidence type="ECO:0000256" key="2">
    <source>
        <dbReference type="SAM" id="Phobius"/>
    </source>
</evidence>
<keyword evidence="2" id="KW-0812">Transmembrane</keyword>
<evidence type="ECO:0000256" key="1">
    <source>
        <dbReference type="SAM" id="MobiDB-lite"/>
    </source>
</evidence>